<dbReference type="InterPro" id="IPR015943">
    <property type="entry name" value="WD40/YVTN_repeat-like_dom_sf"/>
</dbReference>
<evidence type="ECO:0000259" key="1">
    <source>
        <dbReference type="Pfam" id="PF07035"/>
    </source>
</evidence>
<evidence type="ECO:0000313" key="5">
    <source>
        <dbReference type="Proteomes" id="UP000092461"/>
    </source>
</evidence>
<name>A0A1B0CUY8_LUTLO</name>
<dbReference type="PANTHER" id="PTHR12897:SF4">
    <property type="entry name" value="REGULATOR OF MON1-CCZ1 COMPLEX"/>
    <property type="match status" value="1"/>
</dbReference>
<dbReference type="AlphaFoldDB" id="A0A1B0CUY8"/>
<dbReference type="EMBL" id="GITU01009911">
    <property type="protein sequence ID" value="MBC1178614.1"/>
    <property type="molecule type" value="Transcribed_RNA"/>
</dbReference>
<dbReference type="InterPro" id="IPR040371">
    <property type="entry name" value="RMC1"/>
</dbReference>
<dbReference type="SUPFAM" id="SSF69322">
    <property type="entry name" value="Tricorn protease domain 2"/>
    <property type="match status" value="1"/>
</dbReference>
<evidence type="ECO:0000313" key="4">
    <source>
        <dbReference type="EnsemblMetazoa" id="LLOJ008773-PA"/>
    </source>
</evidence>
<reference evidence="5" key="1">
    <citation type="submission" date="2012-05" db="EMBL/GenBank/DDBJ databases">
        <title>Whole Genome Assembly of Lutzomyia longipalpis.</title>
        <authorList>
            <person name="Richards S."/>
            <person name="Qu C."/>
            <person name="Dillon R."/>
            <person name="Worley K."/>
            <person name="Scherer S."/>
            <person name="Batterton M."/>
            <person name="Taylor A."/>
            <person name="Hawes A."/>
            <person name="Hernandez B."/>
            <person name="Kovar C."/>
            <person name="Mandapat C."/>
            <person name="Pham C."/>
            <person name="Qu C."/>
            <person name="Jing C."/>
            <person name="Bess C."/>
            <person name="Bandaranaike D."/>
            <person name="Ngo D."/>
            <person name="Ongeri F."/>
            <person name="Arias F."/>
            <person name="Lara F."/>
            <person name="Weissenberger G."/>
            <person name="Kamau G."/>
            <person name="Han H."/>
            <person name="Shen H."/>
            <person name="Dinh H."/>
            <person name="Khalil I."/>
            <person name="Jones J."/>
            <person name="Shafer J."/>
            <person name="Jayaseelan J."/>
            <person name="Quiroz J."/>
            <person name="Blankenburg K."/>
            <person name="Nguyen L."/>
            <person name="Jackson L."/>
            <person name="Francisco L."/>
            <person name="Tang L.-Y."/>
            <person name="Pu L.-L."/>
            <person name="Perales L."/>
            <person name="Lorensuhewa L."/>
            <person name="Munidasa M."/>
            <person name="Coyle M."/>
            <person name="Taylor M."/>
            <person name="Puazo M."/>
            <person name="Firestine M."/>
            <person name="Scheel M."/>
            <person name="Javaid M."/>
            <person name="Wang M."/>
            <person name="Li M."/>
            <person name="Tabassum N."/>
            <person name="Saada N."/>
            <person name="Osuji N."/>
            <person name="Aqrawi P."/>
            <person name="Fu Q."/>
            <person name="Thornton R."/>
            <person name="Raj R."/>
            <person name="Goodspeed R."/>
            <person name="Mata R."/>
            <person name="Najjar R."/>
            <person name="Gubbala S."/>
            <person name="Lee S."/>
            <person name="Denson S."/>
            <person name="Patil S."/>
            <person name="Macmil S."/>
            <person name="Qi S."/>
            <person name="Matskevitch T."/>
            <person name="Palculict T."/>
            <person name="Mathew T."/>
            <person name="Vee V."/>
            <person name="Velamala V."/>
            <person name="Korchina V."/>
            <person name="Cai W."/>
            <person name="Liu W."/>
            <person name="Dai W."/>
            <person name="Zou X."/>
            <person name="Zhu Y."/>
            <person name="Zhang Y."/>
            <person name="Wu Y.-Q."/>
            <person name="Xin Y."/>
            <person name="Nazarath L."/>
            <person name="Kovar C."/>
            <person name="Han Y."/>
            <person name="Muzny D."/>
            <person name="Gibbs R."/>
        </authorList>
    </citation>
    <scope>NUCLEOTIDE SEQUENCE [LARGE SCALE GENOMIC DNA]</scope>
    <source>
        <strain evidence="5">Jacobina</strain>
    </source>
</reference>
<sequence>MDLLYYLELCANPIRFDPVSHLTNVFFDDSNKQVFAVRSGGATGIVVKGPSDTVHTFCMDDQGPIRSIKFSPDMRILAIQRTDVCVEFINFANGQPIPNEMLQFRGKNAQIFGFVWIANREVAMISNGGIELCQVHFDRRQLKSVKSMNTTVNWFAWCPHGNFALLASSSGAILMPVLIKQGTITKLPRLEMSNERSVPERDCTLAMIYGTPSILILQPTQSRLVEVVIYMLNGPGLAPRKCHVLRLGHTGRFAINIIDDLVIVHHQATATSLLFDVAQTGETDPISKVIYHHPIIPGKPLRPFSLKLPSISLDGQTVNCTLYSPDWVLFQPNIVIDAKLGCFWYVELKLKPLCTLVTDRVRLVEFLLQRTQGKTHLLAVLRELVGENYRGTLLPIIESVFNKINTVYKSWITKELQNQTATPSTAKPLPKSTAAPRVLIDQADMHSQVFSAIAETEQIGKVLMLYLQSLTVHGIAAQHDLSKMIVCELINGNLIPALQHVVEHSLISESKALACFLLSLSKIHPTIGQIALDMLAKLNANEIITEVLLGQGKVIDALRLAKTLPDADLLPARKYLEAAMKTEDHVVFHSVYMHFVQRNIRLRGAPDFARGELCGEYVQHYLRLFCSRSSST</sequence>
<reference evidence="3" key="2">
    <citation type="journal article" date="2020" name="BMC">
        <title>Leishmania infection induces a limited differential gene expression in the sand fly midgut.</title>
        <authorList>
            <person name="Coutinho-Abreu I.V."/>
            <person name="Serafim T.D."/>
            <person name="Meneses C."/>
            <person name="Kamhawi S."/>
            <person name="Oliveira F."/>
            <person name="Valenzuela J.G."/>
        </authorList>
    </citation>
    <scope>NUCLEOTIDE SEQUENCE</scope>
    <source>
        <strain evidence="3">Jacobina</strain>
        <tissue evidence="3">Midgut</tissue>
    </source>
</reference>
<dbReference type="EMBL" id="AJWK01029841">
    <property type="status" value="NOT_ANNOTATED_CDS"/>
    <property type="molecule type" value="Genomic_DNA"/>
</dbReference>
<dbReference type="Proteomes" id="UP000092461">
    <property type="component" value="Unassembled WGS sequence"/>
</dbReference>
<keyword evidence="5" id="KW-1185">Reference proteome</keyword>
<dbReference type="GO" id="GO:0035658">
    <property type="term" value="C:Mon1-Ccz1 complex"/>
    <property type="evidence" value="ECO:0007669"/>
    <property type="project" value="InterPro"/>
</dbReference>
<dbReference type="GO" id="GO:0031902">
    <property type="term" value="C:late endosome membrane"/>
    <property type="evidence" value="ECO:0007669"/>
    <property type="project" value="TreeGrafter"/>
</dbReference>
<protein>
    <submittedName>
        <fullName evidence="3 4">Uncharacterized protein</fullName>
    </submittedName>
</protein>
<feature type="domain" description="Regulator of MON1-CCZ1 complex N-terminal" evidence="2">
    <location>
        <begin position="25"/>
        <end position="142"/>
    </location>
</feature>
<dbReference type="GO" id="GO:0005765">
    <property type="term" value="C:lysosomal membrane"/>
    <property type="evidence" value="ECO:0007669"/>
    <property type="project" value="TreeGrafter"/>
</dbReference>
<reference evidence="4" key="3">
    <citation type="submission" date="2020-05" db="UniProtKB">
        <authorList>
            <consortium name="EnsemblMetazoa"/>
        </authorList>
    </citation>
    <scope>IDENTIFICATION</scope>
    <source>
        <strain evidence="4">Jacobina</strain>
    </source>
</reference>
<accession>A0A1B0CUY8</accession>
<dbReference type="VEuPathDB" id="VectorBase:LLONM1_007442"/>
<proteinExistence type="predicted"/>
<evidence type="ECO:0000313" key="3">
    <source>
        <dbReference type="EMBL" id="MBC1178614.1"/>
    </source>
</evidence>
<dbReference type="Pfam" id="PF21029">
    <property type="entry name" value="RMC1_N"/>
    <property type="match status" value="1"/>
</dbReference>
<dbReference type="InterPro" id="IPR049040">
    <property type="entry name" value="RMC1_N"/>
</dbReference>
<feature type="domain" description="Mic1" evidence="1">
    <location>
        <begin position="370"/>
        <end position="610"/>
    </location>
</feature>
<organism evidence="4 5">
    <name type="scientific">Lutzomyia longipalpis</name>
    <name type="common">Sand fly</name>
    <dbReference type="NCBI Taxonomy" id="7200"/>
    <lineage>
        <taxon>Eukaryota</taxon>
        <taxon>Metazoa</taxon>
        <taxon>Ecdysozoa</taxon>
        <taxon>Arthropoda</taxon>
        <taxon>Hexapoda</taxon>
        <taxon>Insecta</taxon>
        <taxon>Pterygota</taxon>
        <taxon>Neoptera</taxon>
        <taxon>Endopterygota</taxon>
        <taxon>Diptera</taxon>
        <taxon>Nematocera</taxon>
        <taxon>Psychodoidea</taxon>
        <taxon>Psychodidae</taxon>
        <taxon>Lutzomyia</taxon>
        <taxon>Lutzomyia</taxon>
    </lineage>
</organism>
<dbReference type="InterPro" id="IPR009755">
    <property type="entry name" value="RMC1_C"/>
</dbReference>
<dbReference type="Gene3D" id="2.130.10.10">
    <property type="entry name" value="YVTN repeat-like/Quinoprotein amine dehydrogenase"/>
    <property type="match status" value="1"/>
</dbReference>
<dbReference type="VEuPathDB" id="VectorBase:LLOJ008773"/>
<evidence type="ECO:0000259" key="2">
    <source>
        <dbReference type="Pfam" id="PF21029"/>
    </source>
</evidence>
<dbReference type="EnsemblMetazoa" id="LLOJ008773-RA">
    <property type="protein sequence ID" value="LLOJ008773-PA"/>
    <property type="gene ID" value="LLOJ008773"/>
</dbReference>
<dbReference type="PANTHER" id="PTHR12897">
    <property type="entry name" value="COLON CANCER-ASSOCIATED PROTEIN MIC1"/>
    <property type="match status" value="1"/>
</dbReference>
<dbReference type="GO" id="GO:0010506">
    <property type="term" value="P:regulation of autophagy"/>
    <property type="evidence" value="ECO:0007669"/>
    <property type="project" value="InterPro"/>
</dbReference>
<dbReference type="Pfam" id="PF07035">
    <property type="entry name" value="RMC1_C"/>
    <property type="match status" value="1"/>
</dbReference>